<name>A0A2V1GTM7_9GAMM</name>
<dbReference type="Pfam" id="PF01928">
    <property type="entry name" value="CYTH"/>
    <property type="match status" value="1"/>
</dbReference>
<dbReference type="PROSITE" id="PS51707">
    <property type="entry name" value="CYTH"/>
    <property type="match status" value="1"/>
</dbReference>
<gene>
    <name evidence="2" type="ORF">DC094_14985</name>
</gene>
<evidence type="ECO:0000313" key="3">
    <source>
        <dbReference type="Proteomes" id="UP000244906"/>
    </source>
</evidence>
<dbReference type="PANTHER" id="PTHR39569:SF1">
    <property type="entry name" value="INORGANIC TRIPHOSPHATASE"/>
    <property type="match status" value="1"/>
</dbReference>
<dbReference type="EMBL" id="QDDL01000006">
    <property type="protein sequence ID" value="PVZ67736.1"/>
    <property type="molecule type" value="Genomic_DNA"/>
</dbReference>
<dbReference type="AlphaFoldDB" id="A0A2V1GTM7"/>
<keyword evidence="3" id="KW-1185">Reference proteome</keyword>
<comment type="caution">
    <text evidence="2">The sequence shown here is derived from an EMBL/GenBank/DDBJ whole genome shotgun (WGS) entry which is preliminary data.</text>
</comment>
<protein>
    <recommendedName>
        <fullName evidence="1">CYTH domain-containing protein</fullName>
    </recommendedName>
</protein>
<accession>A0A2V1GTM7</accession>
<evidence type="ECO:0000313" key="2">
    <source>
        <dbReference type="EMBL" id="PVZ67736.1"/>
    </source>
</evidence>
<dbReference type="SMART" id="SM01118">
    <property type="entry name" value="CYTH"/>
    <property type="match status" value="1"/>
</dbReference>
<dbReference type="RefSeq" id="WP_116687932.1">
    <property type="nucleotide sequence ID" value="NZ_CAWNYD010000006.1"/>
</dbReference>
<dbReference type="SUPFAM" id="SSF55154">
    <property type="entry name" value="CYTH-like phosphatases"/>
    <property type="match status" value="1"/>
</dbReference>
<dbReference type="InterPro" id="IPR023577">
    <property type="entry name" value="CYTH_domain"/>
</dbReference>
<sequence>MTREIELKLALAEGQGIKLVETALLGGFREGRADHGTIRDSYFDTAEQHLIQRGVGIRIRDRDDGRRIQSAKSSGQGFSGLHDRQEWESPVSELRPDLSLLPDWLFESTQQRQQIDQQLAPVFTIEFERYTWQIEYADASIEAVLDQGNIRSGELHDTINEIELELKSGDSEALFDLAADLSEKLQLRFENQDKASRGYQLTQQIRLEPEPLQFPALPEQGNLEDFIELIFSAVLNNWQHNELCWQRARRADERAADLQFIKLEQAHLAHWDIDTATPGHEQRLALSFIQMTRALETLMTLLQVMKEPIAEPLRVEISRPLGNLLHALQPLSRLLQTEIRIQGMGHRTPVSLTPVLNLLESRKFSVLRQAMRALSDNSHNRFVLKLGKLLHQRHWRGRLNQIQLKPLLQPTAEWASQQLDTHWSLLSKEMEQADDCHSWLMLDHRIHELLLLCQTSGSLLSDGCSDFIASVQLLQGHMDQLHYLEIILAGYEGLDASEARAEIGDWLSHQQGGTLHDLVTLKQKLFSRKPFWQLPIA</sequence>
<dbReference type="Proteomes" id="UP000244906">
    <property type="component" value="Unassembled WGS sequence"/>
</dbReference>
<dbReference type="CDD" id="cd07756">
    <property type="entry name" value="CYTH-like_Pase_CHAD"/>
    <property type="match status" value="1"/>
</dbReference>
<dbReference type="Gene3D" id="2.40.320.10">
    <property type="entry name" value="Hypothetical Protein Pfu-838710-001"/>
    <property type="match status" value="1"/>
</dbReference>
<dbReference type="OrthoDB" id="3034217at2"/>
<dbReference type="GO" id="GO:0046872">
    <property type="term" value="F:metal ion binding"/>
    <property type="evidence" value="ECO:0007669"/>
    <property type="project" value="TreeGrafter"/>
</dbReference>
<feature type="domain" description="CYTH" evidence="1">
    <location>
        <begin position="2"/>
        <end position="205"/>
    </location>
</feature>
<dbReference type="PANTHER" id="PTHR39569">
    <property type="entry name" value="INORGANIC TRIPHOSPHATASE"/>
    <property type="match status" value="1"/>
</dbReference>
<evidence type="ECO:0000259" key="1">
    <source>
        <dbReference type="PROSITE" id="PS51707"/>
    </source>
</evidence>
<dbReference type="InterPro" id="IPR033469">
    <property type="entry name" value="CYTH-like_dom_sf"/>
</dbReference>
<organism evidence="2 3">
    <name type="scientific">Pelagibaculum spongiae</name>
    <dbReference type="NCBI Taxonomy" id="2080658"/>
    <lineage>
        <taxon>Bacteria</taxon>
        <taxon>Pseudomonadati</taxon>
        <taxon>Pseudomonadota</taxon>
        <taxon>Gammaproteobacteria</taxon>
        <taxon>Oceanospirillales</taxon>
        <taxon>Pelagibaculum</taxon>
    </lineage>
</organism>
<reference evidence="2 3" key="1">
    <citation type="submission" date="2018-04" db="EMBL/GenBank/DDBJ databases">
        <title>Thalassorhabdus spongiae gen. nov., sp. nov., isolated from a marine sponge in South-West Iceland.</title>
        <authorList>
            <person name="Knobloch S."/>
            <person name="Daussin A."/>
            <person name="Johannsson R."/>
            <person name="Marteinsson V.T."/>
        </authorList>
    </citation>
    <scope>NUCLEOTIDE SEQUENCE [LARGE SCALE GENOMIC DNA]</scope>
    <source>
        <strain evidence="2 3">Hp12</strain>
    </source>
</reference>
<proteinExistence type="predicted"/>
<dbReference type="InterPro" id="IPR039013">
    <property type="entry name" value="YgiF"/>
</dbReference>
<dbReference type="GO" id="GO:0050355">
    <property type="term" value="F:inorganic triphosphate phosphatase activity"/>
    <property type="evidence" value="ECO:0007669"/>
    <property type="project" value="InterPro"/>
</dbReference>